<evidence type="ECO:0000256" key="2">
    <source>
        <dbReference type="SAM" id="SignalP"/>
    </source>
</evidence>
<keyword evidence="2" id="KW-0732">Signal</keyword>
<feature type="chain" id="PRO_5005657075" evidence="2">
    <location>
        <begin position="29"/>
        <end position="92"/>
    </location>
</feature>
<keyword evidence="1" id="KW-0812">Transmembrane</keyword>
<evidence type="ECO:0000256" key="1">
    <source>
        <dbReference type="SAM" id="Phobius"/>
    </source>
</evidence>
<evidence type="ECO:0000313" key="4">
    <source>
        <dbReference type="WBParaSite" id="ALUE_0001566201-mRNA-1"/>
    </source>
</evidence>
<keyword evidence="1" id="KW-1133">Transmembrane helix</keyword>
<keyword evidence="1" id="KW-0472">Membrane</keyword>
<keyword evidence="3" id="KW-1185">Reference proteome</keyword>
<feature type="signal peptide" evidence="2">
    <location>
        <begin position="1"/>
        <end position="28"/>
    </location>
</feature>
<accession>A0A0M3ICM9</accession>
<name>A0A0M3ICM9_ASCLU</name>
<reference evidence="4" key="1">
    <citation type="submission" date="2017-02" db="UniProtKB">
        <authorList>
            <consortium name="WormBaseParasite"/>
        </authorList>
    </citation>
    <scope>IDENTIFICATION</scope>
</reference>
<feature type="transmembrane region" description="Helical" evidence="1">
    <location>
        <begin position="69"/>
        <end position="88"/>
    </location>
</feature>
<dbReference type="Proteomes" id="UP000036681">
    <property type="component" value="Unplaced"/>
</dbReference>
<organism evidence="3 4">
    <name type="scientific">Ascaris lumbricoides</name>
    <name type="common">Giant roundworm</name>
    <dbReference type="NCBI Taxonomy" id="6252"/>
    <lineage>
        <taxon>Eukaryota</taxon>
        <taxon>Metazoa</taxon>
        <taxon>Ecdysozoa</taxon>
        <taxon>Nematoda</taxon>
        <taxon>Chromadorea</taxon>
        <taxon>Rhabditida</taxon>
        <taxon>Spirurina</taxon>
        <taxon>Ascaridomorpha</taxon>
        <taxon>Ascaridoidea</taxon>
        <taxon>Ascarididae</taxon>
        <taxon>Ascaris</taxon>
    </lineage>
</organism>
<dbReference type="WBParaSite" id="ALUE_0001566201-mRNA-1">
    <property type="protein sequence ID" value="ALUE_0001566201-mRNA-1"/>
    <property type="gene ID" value="ALUE_0001566201"/>
</dbReference>
<evidence type="ECO:0000313" key="3">
    <source>
        <dbReference type="Proteomes" id="UP000036681"/>
    </source>
</evidence>
<dbReference type="AlphaFoldDB" id="A0A0M3ICM9"/>
<sequence>MMSYPRLKNVPLLCFQWFFFLFCMPCCGMNVMFSESCSKLPIFTSGGFYLYGILPFNKGSLLTKDPLPFGYLFLELLTASLLLLSALLPHVF</sequence>
<protein>
    <submittedName>
        <fullName evidence="4">Secreted protein</fullName>
    </submittedName>
</protein>
<proteinExistence type="predicted"/>
<feature type="transmembrane region" description="Helical" evidence="1">
    <location>
        <begin position="38"/>
        <end position="57"/>
    </location>
</feature>